<evidence type="ECO:0000256" key="7">
    <source>
        <dbReference type="ARBA" id="ARBA00035369"/>
    </source>
</evidence>
<evidence type="ECO:0000256" key="2">
    <source>
        <dbReference type="ARBA" id="ARBA00008046"/>
    </source>
</evidence>
<protein>
    <recommendedName>
        <fullName evidence="6">Small ribosomal subunit protein mS25</fullName>
    </recommendedName>
    <alternativeName>
        <fullName evidence="7">28S ribosomal protein S25, mitochondrial</fullName>
    </alternativeName>
</protein>
<evidence type="ECO:0000256" key="1">
    <source>
        <dbReference type="ARBA" id="ARBA00004173"/>
    </source>
</evidence>
<dbReference type="SUPFAM" id="SSF52833">
    <property type="entry name" value="Thioredoxin-like"/>
    <property type="match status" value="1"/>
</dbReference>
<dbReference type="Pfam" id="PF05047">
    <property type="entry name" value="L51_S25_CI-B8"/>
    <property type="match status" value="1"/>
</dbReference>
<name>A0A8B6CVI8_MYTGA</name>
<dbReference type="PANTHER" id="PTHR13274:SF2">
    <property type="entry name" value="SMALL RIBOSOMAL SUBUNIT PROTEIN MS25"/>
    <property type="match status" value="1"/>
</dbReference>
<evidence type="ECO:0000259" key="8">
    <source>
        <dbReference type="SMART" id="SM00916"/>
    </source>
</evidence>
<dbReference type="GO" id="GO:0005739">
    <property type="term" value="C:mitochondrion"/>
    <property type="evidence" value="ECO:0007669"/>
    <property type="project" value="UniProtKB-SubCell"/>
</dbReference>
<dbReference type="SMART" id="SM00916">
    <property type="entry name" value="L51_S25_CI-B8"/>
    <property type="match status" value="1"/>
</dbReference>
<dbReference type="InterPro" id="IPR036249">
    <property type="entry name" value="Thioredoxin-like_sf"/>
</dbReference>
<evidence type="ECO:0000313" key="10">
    <source>
        <dbReference type="Proteomes" id="UP000596742"/>
    </source>
</evidence>
<dbReference type="InterPro" id="IPR040049">
    <property type="entry name" value="Ribosomal_mS25/mL61"/>
</dbReference>
<accession>A0A8B6CVI8</accession>
<evidence type="ECO:0000256" key="4">
    <source>
        <dbReference type="ARBA" id="ARBA00023128"/>
    </source>
</evidence>
<keyword evidence="10" id="KW-1185">Reference proteome</keyword>
<keyword evidence="5" id="KW-0687">Ribonucleoprotein</keyword>
<evidence type="ECO:0000256" key="6">
    <source>
        <dbReference type="ARBA" id="ARBA00035139"/>
    </source>
</evidence>
<keyword evidence="4" id="KW-0496">Mitochondrion</keyword>
<evidence type="ECO:0000256" key="3">
    <source>
        <dbReference type="ARBA" id="ARBA00022980"/>
    </source>
</evidence>
<dbReference type="GO" id="GO:0005840">
    <property type="term" value="C:ribosome"/>
    <property type="evidence" value="ECO:0007669"/>
    <property type="project" value="UniProtKB-KW"/>
</dbReference>
<dbReference type="Proteomes" id="UP000596742">
    <property type="component" value="Unassembled WGS sequence"/>
</dbReference>
<comment type="caution">
    <text evidence="9">The sequence shown here is derived from an EMBL/GenBank/DDBJ whole genome shotgun (WGS) entry which is preliminary data.</text>
</comment>
<dbReference type="AlphaFoldDB" id="A0A8B6CVI8"/>
<dbReference type="OrthoDB" id="5919182at2759"/>
<evidence type="ECO:0000256" key="5">
    <source>
        <dbReference type="ARBA" id="ARBA00023274"/>
    </source>
</evidence>
<dbReference type="EMBL" id="UYJE01002297">
    <property type="protein sequence ID" value="VDI09533.1"/>
    <property type="molecule type" value="Genomic_DNA"/>
</dbReference>
<comment type="subcellular location">
    <subcellularLocation>
        <location evidence="1">Mitochondrion</location>
    </subcellularLocation>
</comment>
<organism evidence="9 10">
    <name type="scientific">Mytilus galloprovincialis</name>
    <name type="common">Mediterranean mussel</name>
    <dbReference type="NCBI Taxonomy" id="29158"/>
    <lineage>
        <taxon>Eukaryota</taxon>
        <taxon>Metazoa</taxon>
        <taxon>Spiralia</taxon>
        <taxon>Lophotrochozoa</taxon>
        <taxon>Mollusca</taxon>
        <taxon>Bivalvia</taxon>
        <taxon>Autobranchia</taxon>
        <taxon>Pteriomorphia</taxon>
        <taxon>Mytilida</taxon>
        <taxon>Mytiloidea</taxon>
        <taxon>Mytilidae</taxon>
        <taxon>Mytilinae</taxon>
        <taxon>Mytilus</taxon>
    </lineage>
</organism>
<sequence>MPFMKGRAPVRRTMKYLQDGALHLKSEIQVMTLNYNIGPGQQVHRGALDFVFWHLPQLLYKNPHTQFVTFKNLTPTPVFQFFFSNGKKLVIDVDSHSKDEIHSFIRSTLCKTEMEVEEEQTKDEKNPALFGLSDSKKCICQIPGQVPCSGAVILPPQIRGRHRYTKES</sequence>
<feature type="domain" description="Ribosomal protein/NADH dehydrogenase" evidence="8">
    <location>
        <begin position="36"/>
        <end position="112"/>
    </location>
</feature>
<proteinExistence type="inferred from homology"/>
<dbReference type="GO" id="GO:1990904">
    <property type="term" value="C:ribonucleoprotein complex"/>
    <property type="evidence" value="ECO:0007669"/>
    <property type="project" value="UniProtKB-KW"/>
</dbReference>
<evidence type="ECO:0000313" key="9">
    <source>
        <dbReference type="EMBL" id="VDI09533.1"/>
    </source>
</evidence>
<dbReference type="GO" id="GO:0003735">
    <property type="term" value="F:structural constituent of ribosome"/>
    <property type="evidence" value="ECO:0007669"/>
    <property type="project" value="InterPro"/>
</dbReference>
<dbReference type="PANTHER" id="PTHR13274">
    <property type="entry name" value="MITOCHONDRIAL RIBOSOMAL PROTEIN S25"/>
    <property type="match status" value="1"/>
</dbReference>
<keyword evidence="3 9" id="KW-0689">Ribosomal protein</keyword>
<dbReference type="InterPro" id="IPR007741">
    <property type="entry name" value="Ribosomal_mL43/mS25/NADH_DH"/>
</dbReference>
<comment type="similarity">
    <text evidence="2">Belongs to the mitochondrion-specific ribosomal protein mS25 family.</text>
</comment>
<reference evidence="9" key="1">
    <citation type="submission" date="2018-11" db="EMBL/GenBank/DDBJ databases">
        <authorList>
            <person name="Alioto T."/>
            <person name="Alioto T."/>
        </authorList>
    </citation>
    <scope>NUCLEOTIDE SEQUENCE</scope>
</reference>
<gene>
    <name evidence="9" type="ORF">MGAL_10B018918</name>
</gene>
<dbReference type="Gene3D" id="3.40.30.10">
    <property type="entry name" value="Glutaredoxin"/>
    <property type="match status" value="1"/>
</dbReference>